<name>A0ABV0KSJ5_9CYAN</name>
<dbReference type="PRINTS" id="PR00032">
    <property type="entry name" value="HTHARAC"/>
</dbReference>
<dbReference type="Gene3D" id="1.10.10.60">
    <property type="entry name" value="Homeodomain-like"/>
    <property type="match status" value="2"/>
</dbReference>
<keyword evidence="3" id="KW-0804">Transcription</keyword>
<proteinExistence type="predicted"/>
<reference evidence="5 6" key="1">
    <citation type="submission" date="2022-04" db="EMBL/GenBank/DDBJ databases">
        <title>Positive selection, recombination, and allopatry shape intraspecific diversity of widespread and dominant cyanobacteria.</title>
        <authorList>
            <person name="Wei J."/>
            <person name="Shu W."/>
            <person name="Hu C."/>
        </authorList>
    </citation>
    <scope>NUCLEOTIDE SEQUENCE [LARGE SCALE GENOMIC DNA]</scope>
    <source>
        <strain evidence="5 6">AS-A4</strain>
    </source>
</reference>
<dbReference type="InterPro" id="IPR009057">
    <property type="entry name" value="Homeodomain-like_sf"/>
</dbReference>
<comment type="caution">
    <text evidence="5">The sequence shown here is derived from an EMBL/GenBank/DDBJ whole genome shotgun (WGS) entry which is preliminary data.</text>
</comment>
<protein>
    <submittedName>
        <fullName evidence="5">AraC family transcriptional regulator</fullName>
    </submittedName>
</protein>
<evidence type="ECO:0000256" key="2">
    <source>
        <dbReference type="ARBA" id="ARBA00023125"/>
    </source>
</evidence>
<dbReference type="EMBL" id="JAMPLM010000057">
    <property type="protein sequence ID" value="MEP1062217.1"/>
    <property type="molecule type" value="Genomic_DNA"/>
</dbReference>
<gene>
    <name evidence="5" type="ORF">NDI38_27985</name>
</gene>
<evidence type="ECO:0000259" key="4">
    <source>
        <dbReference type="PROSITE" id="PS01124"/>
    </source>
</evidence>
<dbReference type="SMART" id="SM00342">
    <property type="entry name" value="HTH_ARAC"/>
    <property type="match status" value="1"/>
</dbReference>
<dbReference type="Pfam" id="PF12833">
    <property type="entry name" value="HTH_18"/>
    <property type="match status" value="1"/>
</dbReference>
<dbReference type="InterPro" id="IPR020449">
    <property type="entry name" value="Tscrpt_reg_AraC-type_HTH"/>
</dbReference>
<sequence>MQNAVVQNAEALLGQVFKFIEANYHQSIGLNDVAQAVGYSPAYLTDLVRRQTGQPVHGWIIERRLTEACRLLRETTDSASQIAEITGYQTAGYFFRQFRQRYGTTPQAWRKIQQIKMQSSDLDRAAHA</sequence>
<dbReference type="InterPro" id="IPR018060">
    <property type="entry name" value="HTH_AraC"/>
</dbReference>
<dbReference type="PANTHER" id="PTHR43280:SF2">
    <property type="entry name" value="HTH-TYPE TRANSCRIPTIONAL REGULATOR EXSA"/>
    <property type="match status" value="1"/>
</dbReference>
<accession>A0ABV0KSJ5</accession>
<dbReference type="Proteomes" id="UP001476950">
    <property type="component" value="Unassembled WGS sequence"/>
</dbReference>
<evidence type="ECO:0000256" key="1">
    <source>
        <dbReference type="ARBA" id="ARBA00023015"/>
    </source>
</evidence>
<evidence type="ECO:0000313" key="5">
    <source>
        <dbReference type="EMBL" id="MEP1062217.1"/>
    </source>
</evidence>
<dbReference type="RefSeq" id="WP_190452605.1">
    <property type="nucleotide sequence ID" value="NZ_JAMPLM010000057.1"/>
</dbReference>
<keyword evidence="2" id="KW-0238">DNA-binding</keyword>
<dbReference type="PROSITE" id="PS01124">
    <property type="entry name" value="HTH_ARAC_FAMILY_2"/>
    <property type="match status" value="1"/>
</dbReference>
<organism evidence="5 6">
    <name type="scientific">Stenomitos frigidus AS-A4</name>
    <dbReference type="NCBI Taxonomy" id="2933935"/>
    <lineage>
        <taxon>Bacteria</taxon>
        <taxon>Bacillati</taxon>
        <taxon>Cyanobacteriota</taxon>
        <taxon>Cyanophyceae</taxon>
        <taxon>Leptolyngbyales</taxon>
        <taxon>Leptolyngbyaceae</taxon>
        <taxon>Stenomitos</taxon>
    </lineage>
</organism>
<keyword evidence="1" id="KW-0805">Transcription regulation</keyword>
<keyword evidence="6" id="KW-1185">Reference proteome</keyword>
<dbReference type="PANTHER" id="PTHR43280">
    <property type="entry name" value="ARAC-FAMILY TRANSCRIPTIONAL REGULATOR"/>
    <property type="match status" value="1"/>
</dbReference>
<evidence type="ECO:0000313" key="6">
    <source>
        <dbReference type="Proteomes" id="UP001476950"/>
    </source>
</evidence>
<feature type="domain" description="HTH araC/xylS-type" evidence="4">
    <location>
        <begin position="14"/>
        <end position="112"/>
    </location>
</feature>
<dbReference type="SUPFAM" id="SSF46689">
    <property type="entry name" value="Homeodomain-like"/>
    <property type="match status" value="2"/>
</dbReference>
<evidence type="ECO:0000256" key="3">
    <source>
        <dbReference type="ARBA" id="ARBA00023163"/>
    </source>
</evidence>